<dbReference type="InterPro" id="IPR003719">
    <property type="entry name" value="Phenazine_PhzF-like"/>
</dbReference>
<dbReference type="Proteomes" id="UP001316184">
    <property type="component" value="Chromosome"/>
</dbReference>
<dbReference type="PANTHER" id="PTHR13774">
    <property type="entry name" value="PHENAZINE BIOSYNTHESIS PROTEIN"/>
    <property type="match status" value="1"/>
</dbReference>
<sequence length="271" mass="28451">MRFSQVDVFTDELMYGNPVAVVHDADGLTDDQMAAFARWTNLSETTFLLSPSDPGADYRLRIFTTRGELPFAGHPTLGSARAWLTAGGRPRGPGELVQECAAGPVRVRDDGRRLAFAAPPLRRGGPVDEADVDQVADALGISRADVVDARWADNGPGWVALLLADADAVLAVEPRGFGDIDKVGVVGPHAAGGDADFEVRAFFPPGEDPVTGSLNAAIGQWLIGSGRAPDSYVAAQGTLLGRRGRVHVDRIGDDIWVGGDTVVGVTGTVAL</sequence>
<protein>
    <submittedName>
        <fullName evidence="1">PhzF family phenazine biosynthesis protein</fullName>
    </submittedName>
</protein>
<name>A0ABY5M3I3_9ACTN</name>
<organism evidence="1 2">
    <name type="scientific">Aeromicrobium wangtongii</name>
    <dbReference type="NCBI Taxonomy" id="2969247"/>
    <lineage>
        <taxon>Bacteria</taxon>
        <taxon>Bacillati</taxon>
        <taxon>Actinomycetota</taxon>
        <taxon>Actinomycetes</taxon>
        <taxon>Propionibacteriales</taxon>
        <taxon>Nocardioidaceae</taxon>
        <taxon>Aeromicrobium</taxon>
    </lineage>
</organism>
<dbReference type="Pfam" id="PF02567">
    <property type="entry name" value="PhzC-PhzF"/>
    <property type="match status" value="1"/>
</dbReference>
<dbReference type="RefSeq" id="WP_232402007.1">
    <property type="nucleotide sequence ID" value="NZ_CP102173.1"/>
</dbReference>
<reference evidence="1 2" key="1">
    <citation type="submission" date="2022-08" db="EMBL/GenBank/DDBJ databases">
        <title>novel species in genus Aeromicrobium.</title>
        <authorList>
            <person name="Ye L."/>
        </authorList>
    </citation>
    <scope>NUCLEOTIDE SEQUENCE [LARGE SCALE GENOMIC DNA]</scope>
    <source>
        <strain evidence="2">zg-Y1379</strain>
    </source>
</reference>
<accession>A0ABY5M3I3</accession>
<dbReference type="PANTHER" id="PTHR13774:SF32">
    <property type="entry name" value="ANTISENSE-ENHANCING SEQUENCE 1"/>
    <property type="match status" value="1"/>
</dbReference>
<dbReference type="NCBIfam" id="TIGR00654">
    <property type="entry name" value="PhzF_family"/>
    <property type="match status" value="1"/>
</dbReference>
<gene>
    <name evidence="1" type="ORF">NQV15_12930</name>
</gene>
<evidence type="ECO:0000313" key="1">
    <source>
        <dbReference type="EMBL" id="UUP12754.1"/>
    </source>
</evidence>
<dbReference type="PIRSF" id="PIRSF016184">
    <property type="entry name" value="PhzC_PhzF"/>
    <property type="match status" value="1"/>
</dbReference>
<evidence type="ECO:0000313" key="2">
    <source>
        <dbReference type="Proteomes" id="UP001316184"/>
    </source>
</evidence>
<keyword evidence="2" id="KW-1185">Reference proteome</keyword>
<dbReference type="Gene3D" id="3.10.310.10">
    <property type="entry name" value="Diaminopimelate Epimerase, Chain A, domain 1"/>
    <property type="match status" value="2"/>
</dbReference>
<dbReference type="SUPFAM" id="SSF54506">
    <property type="entry name" value="Diaminopimelate epimerase-like"/>
    <property type="match status" value="1"/>
</dbReference>
<dbReference type="EMBL" id="CP102173">
    <property type="protein sequence ID" value="UUP12754.1"/>
    <property type="molecule type" value="Genomic_DNA"/>
</dbReference>
<proteinExistence type="predicted"/>